<dbReference type="SUPFAM" id="SSF56235">
    <property type="entry name" value="N-terminal nucleophile aminohydrolases (Ntn hydrolases)"/>
    <property type="match status" value="1"/>
</dbReference>
<dbReference type="Pfam" id="PF01019">
    <property type="entry name" value="G_glu_transpept"/>
    <property type="match status" value="1"/>
</dbReference>
<comment type="catalytic activity">
    <reaction evidence="1 11">
        <text>an S-substituted glutathione + H2O = an S-substituted L-cysteinylglycine + L-glutamate</text>
        <dbReference type="Rhea" id="RHEA:59468"/>
        <dbReference type="ChEBI" id="CHEBI:15377"/>
        <dbReference type="ChEBI" id="CHEBI:29985"/>
        <dbReference type="ChEBI" id="CHEBI:90779"/>
        <dbReference type="ChEBI" id="CHEBI:143103"/>
        <dbReference type="EC" id="3.4.19.13"/>
    </reaction>
</comment>
<reference evidence="12" key="1">
    <citation type="journal article" date="2020" name="mSystems">
        <title>Genome- and Community-Level Interaction Insights into Carbon Utilization and Element Cycling Functions of Hydrothermarchaeota in Hydrothermal Sediment.</title>
        <authorList>
            <person name="Zhou Z."/>
            <person name="Liu Y."/>
            <person name="Xu W."/>
            <person name="Pan J."/>
            <person name="Luo Z.H."/>
            <person name="Li M."/>
        </authorList>
    </citation>
    <scope>NUCLEOTIDE SEQUENCE [LARGE SCALE GENOMIC DNA]</scope>
    <source>
        <strain evidence="12">HyVt-324</strain>
    </source>
</reference>
<keyword evidence="11" id="KW-0317">Glutathione biosynthesis</keyword>
<evidence type="ECO:0000256" key="2">
    <source>
        <dbReference type="ARBA" id="ARBA00001089"/>
    </source>
</evidence>
<dbReference type="EC" id="2.3.2.2" evidence="11"/>
<dbReference type="Proteomes" id="UP000885703">
    <property type="component" value="Unassembled WGS sequence"/>
</dbReference>
<evidence type="ECO:0000256" key="10">
    <source>
        <dbReference type="PIRSR" id="PIRSR600101-2"/>
    </source>
</evidence>
<dbReference type="InterPro" id="IPR043138">
    <property type="entry name" value="GGT_lsub"/>
</dbReference>
<feature type="binding site" evidence="10">
    <location>
        <position position="455"/>
    </location>
    <ligand>
        <name>L-glutamate</name>
        <dbReference type="ChEBI" id="CHEBI:29985"/>
    </ligand>
</feature>
<comment type="similarity">
    <text evidence="3 11">Belongs to the gamma-glutamyltransferase family.</text>
</comment>
<dbReference type="PANTHER" id="PTHR43199">
    <property type="entry name" value="GLUTATHIONE HYDROLASE"/>
    <property type="match status" value="1"/>
</dbReference>
<dbReference type="Gene3D" id="3.60.20.40">
    <property type="match status" value="1"/>
</dbReference>
<protein>
    <recommendedName>
        <fullName evidence="11">Glutathione hydrolase proenzyme</fullName>
        <ecNumber evidence="11">2.3.2.2</ecNumber>
        <ecNumber evidence="11">3.4.19.13</ecNumber>
    </recommendedName>
    <component>
        <recommendedName>
            <fullName evidence="11">Glutathione hydrolase large chain</fullName>
        </recommendedName>
    </component>
    <component>
        <recommendedName>
            <fullName evidence="11">Glutathione hydrolase small chain</fullName>
        </recommendedName>
    </component>
</protein>
<name>A0A7V1BR83_9GAMM</name>
<evidence type="ECO:0000256" key="4">
    <source>
        <dbReference type="ARBA" id="ARBA00022679"/>
    </source>
</evidence>
<comment type="pathway">
    <text evidence="11">Sulfur metabolism; glutathione metabolism.</text>
</comment>
<evidence type="ECO:0000256" key="9">
    <source>
        <dbReference type="PIRSR" id="PIRSR600101-1"/>
    </source>
</evidence>
<evidence type="ECO:0000256" key="11">
    <source>
        <dbReference type="RuleBase" id="RU368036"/>
    </source>
</evidence>
<feature type="active site" description="Nucleophile" evidence="9">
    <location>
        <position position="415"/>
    </location>
</feature>
<dbReference type="UniPathway" id="UPA00204"/>
<evidence type="ECO:0000256" key="6">
    <source>
        <dbReference type="ARBA" id="ARBA00023145"/>
    </source>
</evidence>
<comment type="catalytic activity">
    <reaction evidence="8 11">
        <text>an N-terminal (5-L-glutamyl)-[peptide] + an alpha-amino acid = 5-L-glutamyl amino acid + an N-terminal L-alpha-aminoacyl-[peptide]</text>
        <dbReference type="Rhea" id="RHEA:23904"/>
        <dbReference type="Rhea" id="RHEA-COMP:9780"/>
        <dbReference type="Rhea" id="RHEA-COMP:9795"/>
        <dbReference type="ChEBI" id="CHEBI:77644"/>
        <dbReference type="ChEBI" id="CHEBI:78597"/>
        <dbReference type="ChEBI" id="CHEBI:78599"/>
        <dbReference type="ChEBI" id="CHEBI:78608"/>
        <dbReference type="EC" id="2.3.2.2"/>
    </reaction>
</comment>
<sequence>MRSEASLRIMKTLFNSPRTIRSRPATYLTAALLLSLLSACSGSDPASPSGTAQPAALRSADRFMVSAAHPQAVEAGLAVLRRGGHAVDAAVAIQMVLGFIEAPETGLGGGGFLLLHDAESGNTLMYDGRETAPAAAEPDRFQLFGMNYPLAIAIPSGSAVGVPGLVAMLGQAHREQGRLSWNSLLQPAIALAENGLPMPPRLQRQIEADWSLRLFADTRDYFRQQAALDTPTLRNPAYANTLRHLAQNGPQAFYNGPIANGIVQRVNAARWGAADMTEEDLANYQSIRRESVCAPYREWTLCGAPPPSSGGITVLQILGMLEQFPVAEMDPTAATTQHLIAEASRLAFADRNHYIGDPAFVDIPVAGLLDPDYLQQRSQLIDPTKAMAVARPGEPGVRAEIVELHPDTEPGGHGTSHFSVVDAEGNLVALTSSNEAPFGSRMLTQGFVLNNQLTDFTFDPIQDGQLDPNAVQPGKRPRSSMSPFIVLDAQGQPRLIIGSRGGSRIIGYVLKSLIGVLDWKMDIQDAIALPNMVERGRGIELEADTPLASLEAELTAMGHEVSVVPMTSGLHAIERVDGKWRGGADPRLDGRARGH</sequence>
<evidence type="ECO:0000256" key="5">
    <source>
        <dbReference type="ARBA" id="ARBA00022801"/>
    </source>
</evidence>
<keyword evidence="7 11" id="KW-0012">Acyltransferase</keyword>
<feature type="binding site" evidence="10">
    <location>
        <position position="502"/>
    </location>
    <ligand>
        <name>L-glutamate</name>
        <dbReference type="ChEBI" id="CHEBI:29985"/>
    </ligand>
</feature>
<proteinExistence type="inferred from homology"/>
<dbReference type="GO" id="GO:0006751">
    <property type="term" value="P:glutathione catabolic process"/>
    <property type="evidence" value="ECO:0007669"/>
    <property type="project" value="UniProtKB-UniRule"/>
</dbReference>
<dbReference type="EMBL" id="DRFO01000035">
    <property type="protein sequence ID" value="HDZ57893.1"/>
    <property type="molecule type" value="Genomic_DNA"/>
</dbReference>
<dbReference type="InterPro" id="IPR000101">
    <property type="entry name" value="GGT_peptidase"/>
</dbReference>
<dbReference type="EC" id="3.4.19.13" evidence="11"/>
<dbReference type="NCBIfam" id="TIGR00066">
    <property type="entry name" value="g_glut_trans"/>
    <property type="match status" value="1"/>
</dbReference>
<dbReference type="Gene3D" id="1.10.246.130">
    <property type="match status" value="1"/>
</dbReference>
<keyword evidence="5 11" id="KW-0378">Hydrolase</keyword>
<feature type="binding site" evidence="10">
    <location>
        <position position="129"/>
    </location>
    <ligand>
        <name>L-glutamate</name>
        <dbReference type="ChEBI" id="CHEBI:29985"/>
    </ligand>
</feature>
<evidence type="ECO:0000256" key="3">
    <source>
        <dbReference type="ARBA" id="ARBA00009381"/>
    </source>
</evidence>
<evidence type="ECO:0000256" key="8">
    <source>
        <dbReference type="ARBA" id="ARBA00047417"/>
    </source>
</evidence>
<dbReference type="InterPro" id="IPR029055">
    <property type="entry name" value="Ntn_hydrolases_N"/>
</dbReference>
<organism evidence="12">
    <name type="scientific">Halopseudomonas xinjiangensis</name>
    <dbReference type="NCBI Taxonomy" id="487184"/>
    <lineage>
        <taxon>Bacteria</taxon>
        <taxon>Pseudomonadati</taxon>
        <taxon>Pseudomonadota</taxon>
        <taxon>Gammaproteobacteria</taxon>
        <taxon>Pseudomonadales</taxon>
        <taxon>Pseudomonadaceae</taxon>
        <taxon>Halopseudomonas</taxon>
    </lineage>
</organism>
<comment type="subunit">
    <text evidence="11">This enzyme consists of two polypeptide chains, which are synthesized in precursor form from a single polypeptide.</text>
</comment>
<accession>A0A7V1BR83</accession>
<comment type="caution">
    <text evidence="12">The sequence shown here is derived from an EMBL/GenBank/DDBJ whole genome shotgun (WGS) entry which is preliminary data.</text>
</comment>
<feature type="binding site" evidence="10">
    <location>
        <begin position="479"/>
        <end position="480"/>
    </location>
    <ligand>
        <name>L-glutamate</name>
        <dbReference type="ChEBI" id="CHEBI:29985"/>
    </ligand>
</feature>
<keyword evidence="4 11" id="KW-0808">Transferase</keyword>
<dbReference type="InterPro" id="IPR043137">
    <property type="entry name" value="GGT_ssub_C"/>
</dbReference>
<dbReference type="GO" id="GO:0036374">
    <property type="term" value="F:glutathione hydrolase activity"/>
    <property type="evidence" value="ECO:0007669"/>
    <property type="project" value="UniProtKB-UniRule"/>
</dbReference>
<evidence type="ECO:0000256" key="1">
    <source>
        <dbReference type="ARBA" id="ARBA00001049"/>
    </source>
</evidence>
<dbReference type="InterPro" id="IPR051792">
    <property type="entry name" value="GGT_bact"/>
</dbReference>
<dbReference type="AlphaFoldDB" id="A0A7V1BR83"/>
<dbReference type="PRINTS" id="PR01210">
    <property type="entry name" value="GGTRANSPTASE"/>
</dbReference>
<dbReference type="GO" id="GO:0006750">
    <property type="term" value="P:glutathione biosynthetic process"/>
    <property type="evidence" value="ECO:0007669"/>
    <property type="project" value="UniProtKB-KW"/>
</dbReference>
<dbReference type="PANTHER" id="PTHR43199:SF1">
    <property type="entry name" value="GLUTATHIONE HYDROLASE PROENZYME"/>
    <property type="match status" value="1"/>
</dbReference>
<evidence type="ECO:0000313" key="12">
    <source>
        <dbReference type="EMBL" id="HDZ57893.1"/>
    </source>
</evidence>
<comment type="PTM">
    <text evidence="11">Cleaved by autocatalysis into a large and a small subunit.</text>
</comment>
<keyword evidence="6 11" id="KW-0865">Zymogen</keyword>
<gene>
    <name evidence="12" type="primary">ggt</name>
    <name evidence="12" type="ORF">ENH64_15665</name>
</gene>
<comment type="catalytic activity">
    <reaction evidence="2 11">
        <text>glutathione + H2O = L-cysteinylglycine + L-glutamate</text>
        <dbReference type="Rhea" id="RHEA:28807"/>
        <dbReference type="ChEBI" id="CHEBI:15377"/>
        <dbReference type="ChEBI" id="CHEBI:29985"/>
        <dbReference type="ChEBI" id="CHEBI:57925"/>
        <dbReference type="ChEBI" id="CHEBI:61694"/>
        <dbReference type="EC" id="3.4.19.13"/>
    </reaction>
</comment>
<dbReference type="GO" id="GO:0103068">
    <property type="term" value="F:leukotriene C4 gamma-glutamyl transferase activity"/>
    <property type="evidence" value="ECO:0007669"/>
    <property type="project" value="UniProtKB-EC"/>
</dbReference>
<evidence type="ECO:0000256" key="7">
    <source>
        <dbReference type="ARBA" id="ARBA00023315"/>
    </source>
</evidence>